<proteinExistence type="predicted"/>
<evidence type="ECO:0000256" key="5">
    <source>
        <dbReference type="ARBA" id="ARBA00023163"/>
    </source>
</evidence>
<keyword evidence="5" id="KW-0804">Transcription</keyword>
<comment type="caution">
    <text evidence="9">The sequence shown here is derived from an EMBL/GenBank/DDBJ whole genome shotgun (WGS) entry which is preliminary data.</text>
</comment>
<keyword evidence="4" id="KW-0238">DNA-binding</keyword>
<evidence type="ECO:0000256" key="4">
    <source>
        <dbReference type="ARBA" id="ARBA00023125"/>
    </source>
</evidence>
<organism evidence="9 10">
    <name type="scientific">Elsinoe australis</name>
    <dbReference type="NCBI Taxonomy" id="40998"/>
    <lineage>
        <taxon>Eukaryota</taxon>
        <taxon>Fungi</taxon>
        <taxon>Dikarya</taxon>
        <taxon>Ascomycota</taxon>
        <taxon>Pezizomycotina</taxon>
        <taxon>Dothideomycetes</taxon>
        <taxon>Dothideomycetidae</taxon>
        <taxon>Myriangiales</taxon>
        <taxon>Elsinoaceae</taxon>
        <taxon>Elsinoe</taxon>
    </lineage>
</organism>
<dbReference type="SUPFAM" id="SSF57701">
    <property type="entry name" value="Zn2/Cys6 DNA-binding domain"/>
    <property type="match status" value="1"/>
</dbReference>
<dbReference type="Pfam" id="PF00172">
    <property type="entry name" value="Zn_clus"/>
    <property type="match status" value="1"/>
</dbReference>
<keyword evidence="3" id="KW-0805">Transcription regulation</keyword>
<evidence type="ECO:0000313" key="9">
    <source>
        <dbReference type="EMBL" id="TKX25014.1"/>
    </source>
</evidence>
<evidence type="ECO:0000256" key="1">
    <source>
        <dbReference type="ARBA" id="ARBA00004123"/>
    </source>
</evidence>
<dbReference type="SMART" id="SM00906">
    <property type="entry name" value="Fungal_trans"/>
    <property type="match status" value="1"/>
</dbReference>
<dbReference type="InterPro" id="IPR007219">
    <property type="entry name" value="XnlR_reg_dom"/>
</dbReference>
<dbReference type="GO" id="GO:0000981">
    <property type="term" value="F:DNA-binding transcription factor activity, RNA polymerase II-specific"/>
    <property type="evidence" value="ECO:0007669"/>
    <property type="project" value="InterPro"/>
</dbReference>
<dbReference type="InterPro" id="IPR050987">
    <property type="entry name" value="AtrR-like"/>
</dbReference>
<evidence type="ECO:0000256" key="3">
    <source>
        <dbReference type="ARBA" id="ARBA00023015"/>
    </source>
</evidence>
<dbReference type="EMBL" id="PTQR01000034">
    <property type="protein sequence ID" value="TKX25014.1"/>
    <property type="molecule type" value="Genomic_DNA"/>
</dbReference>
<feature type="compositionally biased region" description="Polar residues" evidence="7">
    <location>
        <begin position="90"/>
        <end position="102"/>
    </location>
</feature>
<dbReference type="CDD" id="cd12148">
    <property type="entry name" value="fungal_TF_MHR"/>
    <property type="match status" value="1"/>
</dbReference>
<evidence type="ECO:0000256" key="7">
    <source>
        <dbReference type="SAM" id="MobiDB-lite"/>
    </source>
</evidence>
<gene>
    <name evidence="9" type="ORF">C1H76_2724</name>
</gene>
<accession>A0A4U7B9S1</accession>
<dbReference type="Proteomes" id="UP000308133">
    <property type="component" value="Unassembled WGS sequence"/>
</dbReference>
<dbReference type="GO" id="GO:0005634">
    <property type="term" value="C:nucleus"/>
    <property type="evidence" value="ECO:0007669"/>
    <property type="project" value="UniProtKB-SubCell"/>
</dbReference>
<evidence type="ECO:0000259" key="8">
    <source>
        <dbReference type="SMART" id="SM00906"/>
    </source>
</evidence>
<comment type="subcellular location">
    <subcellularLocation>
        <location evidence="1">Nucleus</location>
    </subcellularLocation>
</comment>
<dbReference type="GO" id="GO:0008270">
    <property type="term" value="F:zinc ion binding"/>
    <property type="evidence" value="ECO:0007669"/>
    <property type="project" value="InterPro"/>
</dbReference>
<dbReference type="Pfam" id="PF04082">
    <property type="entry name" value="Fungal_trans"/>
    <property type="match status" value="1"/>
</dbReference>
<dbReference type="PANTHER" id="PTHR46910:SF37">
    <property type="entry name" value="ZN(II)2CYS6 TRANSCRIPTION FACTOR (EUROFUNG)"/>
    <property type="match status" value="1"/>
</dbReference>
<dbReference type="PANTHER" id="PTHR46910">
    <property type="entry name" value="TRANSCRIPTION FACTOR PDR1"/>
    <property type="match status" value="1"/>
</dbReference>
<dbReference type="Gene3D" id="4.10.240.10">
    <property type="entry name" value="Zn(2)-C6 fungal-type DNA-binding domain"/>
    <property type="match status" value="1"/>
</dbReference>
<dbReference type="CDD" id="cd00067">
    <property type="entry name" value="GAL4"/>
    <property type="match status" value="1"/>
</dbReference>
<evidence type="ECO:0000313" key="10">
    <source>
        <dbReference type="Proteomes" id="UP000308133"/>
    </source>
</evidence>
<dbReference type="InterPro" id="IPR001138">
    <property type="entry name" value="Zn2Cys6_DnaBD"/>
</dbReference>
<keyword evidence="2" id="KW-0479">Metal-binding</keyword>
<dbReference type="GO" id="GO:0003677">
    <property type="term" value="F:DNA binding"/>
    <property type="evidence" value="ECO:0007669"/>
    <property type="project" value="UniProtKB-KW"/>
</dbReference>
<feature type="domain" description="Xylanolytic transcriptional activator regulatory" evidence="8">
    <location>
        <begin position="358"/>
        <end position="431"/>
    </location>
</feature>
<evidence type="ECO:0000256" key="2">
    <source>
        <dbReference type="ARBA" id="ARBA00022723"/>
    </source>
</evidence>
<evidence type="ECO:0000256" key="6">
    <source>
        <dbReference type="ARBA" id="ARBA00023242"/>
    </source>
</evidence>
<keyword evidence="6" id="KW-0539">Nucleus</keyword>
<dbReference type="GO" id="GO:0006351">
    <property type="term" value="P:DNA-templated transcription"/>
    <property type="evidence" value="ECO:0007669"/>
    <property type="project" value="InterPro"/>
</dbReference>
<name>A0A4U7B9S1_9PEZI</name>
<sequence length="604" mass="67592">MRLLLQAEGLAQIKCDGVRPRCEWCSSHNIDCTFFRQPRVRKRREHGPSEKSRIARLEGRLRALEAAVVSTSEPNSNVSVGRQVHLEGSATATVDTNPSFGTNADEDHSPMSMDASPPLLPHPTDGPVRSPIDGSLRNFSSTFPIGADSYGTSEDNSPLPHPPRNVDNNGLHFAGQRLGSLSCFFGIPIFSEDGRRWVRGRTGDDFAFVPDHLHTLVFQDSQLSNTTTAPAEDYLLPDRQKVARYITAYQNSPLADVFPIIVPDEFQHTIATAYGETQEPTWKVNVARFDVCSVTTFFAAIIGHVLKLETSLNDLAGLARAAWSYGSRCSSYPATVEALQGFFALYFFELARGDMQKVDYLISMCVRLVYGLGLNMTLPLREDQAKRDEHRRDLFWLCYIIDKEHTLRTGRPPMMIDDHCDLTFPPRYLAQLADPDSSRQQFPTDVKLSMIKAKAYHDLYSVAALRKSDIEIIRVIRELDELLEDWRQTMPPSIRPSLAHQAPTGGEVWTILNLSKLMIRLEVLLFYPMSAILCIFCSILDEPMGPTSKNDLNLLEQVARILTPDAADPTVADINIHAHIQVGFAREVARLARLAISKAQQESV</sequence>
<dbReference type="InterPro" id="IPR036864">
    <property type="entry name" value="Zn2-C6_fun-type_DNA-bd_sf"/>
</dbReference>
<feature type="region of interest" description="Disordered" evidence="7">
    <location>
        <begin position="89"/>
        <end position="125"/>
    </location>
</feature>
<dbReference type="AlphaFoldDB" id="A0A4U7B9S1"/>
<protein>
    <submittedName>
        <fullName evidence="9">Fungal specific transcription factor domain-containing protein 21</fullName>
    </submittedName>
</protein>
<reference evidence="9 10" key="1">
    <citation type="submission" date="2018-02" db="EMBL/GenBank/DDBJ databases">
        <title>Draft genome sequences of Elsinoe sp., causing black scab on jojoba.</title>
        <authorList>
            <person name="Stodart B."/>
            <person name="Jeffress S."/>
            <person name="Ash G."/>
            <person name="Arun Chinnappa K."/>
        </authorList>
    </citation>
    <scope>NUCLEOTIDE SEQUENCE [LARGE SCALE GENOMIC DNA]</scope>
    <source>
        <strain evidence="9 10">Hillstone_2</strain>
    </source>
</reference>